<comment type="caution">
    <text evidence="2">The sequence shown here is derived from an EMBL/GenBank/DDBJ whole genome shotgun (WGS) entry which is preliminary data.</text>
</comment>
<evidence type="ECO:0000313" key="3">
    <source>
        <dbReference type="Proteomes" id="UP000535501"/>
    </source>
</evidence>
<evidence type="ECO:0000313" key="2">
    <source>
        <dbReference type="EMBL" id="MBB6178664.1"/>
    </source>
</evidence>
<gene>
    <name evidence="2" type="ORF">HNQ75_000607</name>
</gene>
<dbReference type="SUPFAM" id="SSF51735">
    <property type="entry name" value="NAD(P)-binding Rossmann-fold domains"/>
    <property type="match status" value="1"/>
</dbReference>
<dbReference type="PANTHER" id="PTHR43162:SF1">
    <property type="entry name" value="PRESTALK A DIFFERENTIATION PROTEIN A"/>
    <property type="match status" value="1"/>
</dbReference>
<dbReference type="Proteomes" id="UP000535501">
    <property type="component" value="Unassembled WGS sequence"/>
</dbReference>
<protein>
    <submittedName>
        <fullName evidence="2">Uncharacterized protein YbjT (DUF2867 family)</fullName>
    </submittedName>
</protein>
<dbReference type="Gene3D" id="3.40.50.720">
    <property type="entry name" value="NAD(P)-binding Rossmann-like Domain"/>
    <property type="match status" value="1"/>
</dbReference>
<proteinExistence type="predicted"/>
<feature type="domain" description="NmrA-like" evidence="1">
    <location>
        <begin position="4"/>
        <end position="235"/>
    </location>
</feature>
<dbReference type="InterPro" id="IPR051604">
    <property type="entry name" value="Ergot_Alk_Oxidoreductase"/>
</dbReference>
<organism evidence="2 3">
    <name type="scientific">Pseudorhizobium flavum</name>
    <dbReference type="NCBI Taxonomy" id="1335061"/>
    <lineage>
        <taxon>Bacteria</taxon>
        <taxon>Pseudomonadati</taxon>
        <taxon>Pseudomonadota</taxon>
        <taxon>Alphaproteobacteria</taxon>
        <taxon>Hyphomicrobiales</taxon>
        <taxon>Rhizobiaceae</taxon>
        <taxon>Rhizobium/Agrobacterium group</taxon>
        <taxon>Pseudorhizobium</taxon>
    </lineage>
</organism>
<name>A0A7W9YVA1_9HYPH</name>
<dbReference type="InterPro" id="IPR036291">
    <property type="entry name" value="NAD(P)-bd_dom_sf"/>
</dbReference>
<evidence type="ECO:0000259" key="1">
    <source>
        <dbReference type="Pfam" id="PF05368"/>
    </source>
</evidence>
<dbReference type="Gene3D" id="3.90.25.10">
    <property type="entry name" value="UDP-galactose 4-epimerase, domain 1"/>
    <property type="match status" value="1"/>
</dbReference>
<dbReference type="PANTHER" id="PTHR43162">
    <property type="match status" value="1"/>
</dbReference>
<dbReference type="Pfam" id="PF05368">
    <property type="entry name" value="NmrA"/>
    <property type="match status" value="1"/>
</dbReference>
<sequence length="292" mass="31414">MHIILGGTGHVGRATALALLARGEPVTVVTRTAERADDLRGLGAAIAVADIHDTEGLRAVFRQGKRLFALNPPASPEQDPDAEERRTIASILSAIEGSGLEKVVGHSTYGARKGKNIGDLGTLFELEQGLLGLPIPTSILRAAYYMTNWEMSLELARREGILTTFFPADFRLAMVAPQDLGEAAAELMTDPPGEIRVVHAEGPERYTSNDVATALSDLHNRPVKVASIPPERWEETFLSFGFSQSAARSYAGMTRLAVTMPMPDLSEVRRGKVGLRAYLEAATSGSRGEHQG</sequence>
<dbReference type="RefSeq" id="WP_077546591.1">
    <property type="nucleotide sequence ID" value="NZ_JACHEJ010000001.1"/>
</dbReference>
<dbReference type="AlphaFoldDB" id="A0A7W9YVA1"/>
<keyword evidence="3" id="KW-1185">Reference proteome</keyword>
<reference evidence="2 3" key="1">
    <citation type="submission" date="2020-08" db="EMBL/GenBank/DDBJ databases">
        <title>Genomic Encyclopedia of Type Strains, Phase IV (KMG-IV): sequencing the most valuable type-strain genomes for metagenomic binning, comparative biology and taxonomic classification.</title>
        <authorList>
            <person name="Goeker M."/>
        </authorList>
    </citation>
    <scope>NUCLEOTIDE SEQUENCE [LARGE SCALE GENOMIC DNA]</scope>
    <source>
        <strain evidence="2 3">DSM 102134</strain>
    </source>
</reference>
<dbReference type="InterPro" id="IPR008030">
    <property type="entry name" value="NmrA-like"/>
</dbReference>
<accession>A0A7W9YVA1</accession>
<dbReference type="EMBL" id="JACHEJ010000001">
    <property type="protein sequence ID" value="MBB6178664.1"/>
    <property type="molecule type" value="Genomic_DNA"/>
</dbReference>